<gene>
    <name evidence="1" type="ORF">PEDI_18310</name>
</gene>
<dbReference type="EMBL" id="BQKE01000001">
    <property type="protein sequence ID" value="GJM61279.1"/>
    <property type="molecule type" value="Genomic_DNA"/>
</dbReference>
<accession>A0AAN4VXX4</accession>
<protein>
    <submittedName>
        <fullName evidence="1">Uncharacterized protein</fullName>
    </submittedName>
</protein>
<name>A0AAN4VXX4_9BACT</name>
<keyword evidence="2" id="KW-1185">Reference proteome</keyword>
<dbReference type="AlphaFoldDB" id="A0AAN4VXX4"/>
<evidence type="ECO:0000313" key="2">
    <source>
        <dbReference type="Proteomes" id="UP001310022"/>
    </source>
</evidence>
<organism evidence="1 2">
    <name type="scientific">Persicobacter diffluens</name>
    <dbReference type="NCBI Taxonomy" id="981"/>
    <lineage>
        <taxon>Bacteria</taxon>
        <taxon>Pseudomonadati</taxon>
        <taxon>Bacteroidota</taxon>
        <taxon>Cytophagia</taxon>
        <taxon>Cytophagales</taxon>
        <taxon>Persicobacteraceae</taxon>
        <taxon>Persicobacter</taxon>
    </lineage>
</organism>
<comment type="caution">
    <text evidence="1">The sequence shown here is derived from an EMBL/GenBank/DDBJ whole genome shotgun (WGS) entry which is preliminary data.</text>
</comment>
<reference evidence="1 2" key="1">
    <citation type="submission" date="2021-12" db="EMBL/GenBank/DDBJ databases">
        <title>Genome sequencing of bacteria with rrn-lacking chromosome and rrn-plasmid.</title>
        <authorList>
            <person name="Anda M."/>
            <person name="Iwasaki W."/>
        </authorList>
    </citation>
    <scope>NUCLEOTIDE SEQUENCE [LARGE SCALE GENOMIC DNA]</scope>
    <source>
        <strain evidence="1 2">NBRC 15940</strain>
    </source>
</reference>
<sequence length="66" mass="7731">MGISTINVRVGKNYQLTNFGEKLQFQVLEIFSNTDFLCKDLNTMEEYHFEELVAYGKGNDYELEEL</sequence>
<evidence type="ECO:0000313" key="1">
    <source>
        <dbReference type="EMBL" id="GJM61279.1"/>
    </source>
</evidence>
<dbReference type="RefSeq" id="WP_053405293.1">
    <property type="nucleotide sequence ID" value="NZ_BQKE01000001.1"/>
</dbReference>
<proteinExistence type="predicted"/>
<dbReference type="Proteomes" id="UP001310022">
    <property type="component" value="Unassembled WGS sequence"/>
</dbReference>